<evidence type="ECO:0000256" key="1">
    <source>
        <dbReference type="SAM" id="MobiDB-lite"/>
    </source>
</evidence>
<feature type="chain" id="PRO_5035254913" evidence="2">
    <location>
        <begin position="21"/>
        <end position="206"/>
    </location>
</feature>
<dbReference type="RefSeq" id="WP_189055241.1">
    <property type="nucleotide sequence ID" value="NZ_BMMK01000004.1"/>
</dbReference>
<keyword evidence="4" id="KW-1185">Reference proteome</keyword>
<reference evidence="3" key="1">
    <citation type="journal article" date="2014" name="Int. J. Syst. Evol. Microbiol.">
        <title>Complete genome sequence of Corynebacterium casei LMG S-19264T (=DSM 44701T), isolated from a smear-ripened cheese.</title>
        <authorList>
            <consortium name="US DOE Joint Genome Institute (JGI-PGF)"/>
            <person name="Walter F."/>
            <person name="Albersmeier A."/>
            <person name="Kalinowski J."/>
            <person name="Ruckert C."/>
        </authorList>
    </citation>
    <scope>NUCLEOTIDE SEQUENCE</scope>
    <source>
        <strain evidence="3">CGMCC 4.5737</strain>
    </source>
</reference>
<evidence type="ECO:0000313" key="3">
    <source>
        <dbReference type="EMBL" id="GGM45009.1"/>
    </source>
</evidence>
<name>A0A8J3CBL6_9PSEU</name>
<organism evidence="3 4">
    <name type="scientific">Longimycelium tulufanense</name>
    <dbReference type="NCBI Taxonomy" id="907463"/>
    <lineage>
        <taxon>Bacteria</taxon>
        <taxon>Bacillati</taxon>
        <taxon>Actinomycetota</taxon>
        <taxon>Actinomycetes</taxon>
        <taxon>Pseudonocardiales</taxon>
        <taxon>Pseudonocardiaceae</taxon>
        <taxon>Longimycelium</taxon>
    </lineage>
</organism>
<accession>A0A8J3CBL6</accession>
<evidence type="ECO:0000313" key="4">
    <source>
        <dbReference type="Proteomes" id="UP000637578"/>
    </source>
</evidence>
<dbReference type="Proteomes" id="UP000637578">
    <property type="component" value="Unassembled WGS sequence"/>
</dbReference>
<sequence>MRRGLISTLCLVAFPLAACTANQGPSDMTSPADRPSPTADARVQWVDRYCGTTLSLTELVSRPLQTSGQDNAETKAALSQYLGDASSGLDRAITDMRELQQAPPEKAAGDAAKRTEETLTKIKQGMDDAKAKVDQADPANAEQFAEAIQAAGAEYTKQLGQFRDPTEELRVNRELERASQQAPKCRELSAKRTATPTSPTTPSPTG</sequence>
<gene>
    <name evidence="3" type="ORF">GCM10012275_15070</name>
</gene>
<keyword evidence="2" id="KW-0732">Signal</keyword>
<comment type="caution">
    <text evidence="3">The sequence shown here is derived from an EMBL/GenBank/DDBJ whole genome shotgun (WGS) entry which is preliminary data.</text>
</comment>
<feature type="region of interest" description="Disordered" evidence="1">
    <location>
        <begin position="174"/>
        <end position="206"/>
    </location>
</feature>
<evidence type="ECO:0000256" key="2">
    <source>
        <dbReference type="SAM" id="SignalP"/>
    </source>
</evidence>
<dbReference type="EMBL" id="BMMK01000004">
    <property type="protein sequence ID" value="GGM45009.1"/>
    <property type="molecule type" value="Genomic_DNA"/>
</dbReference>
<feature type="signal peptide" evidence="2">
    <location>
        <begin position="1"/>
        <end position="20"/>
    </location>
</feature>
<protein>
    <submittedName>
        <fullName evidence="3">Uncharacterized protein</fullName>
    </submittedName>
</protein>
<reference evidence="3" key="2">
    <citation type="submission" date="2020-09" db="EMBL/GenBank/DDBJ databases">
        <authorList>
            <person name="Sun Q."/>
            <person name="Zhou Y."/>
        </authorList>
    </citation>
    <scope>NUCLEOTIDE SEQUENCE</scope>
    <source>
        <strain evidence="3">CGMCC 4.5737</strain>
    </source>
</reference>
<dbReference type="AlphaFoldDB" id="A0A8J3CBL6"/>
<proteinExistence type="predicted"/>